<dbReference type="OrthoDB" id="5147336at2"/>
<gene>
    <name evidence="1" type="ORF">LP52_06210</name>
</gene>
<keyword evidence="2" id="KW-1185">Reference proteome</keyword>
<protein>
    <submittedName>
        <fullName evidence="1">Uncharacterized protein</fullName>
    </submittedName>
</protein>
<reference evidence="2" key="1">
    <citation type="journal article" date="2015" name="Chem. Biol.">
        <title>Structure, bioactivity, and resistance mechanism of streptomonomicin, an unusual lasso Peptide from an understudied halophilic actinomycete.</title>
        <authorList>
            <person name="Metelev M."/>
            <person name="Tietz J.I."/>
            <person name="Melby J.O."/>
            <person name="Blair P.M."/>
            <person name="Zhu L."/>
            <person name="Livnat I."/>
            <person name="Severinov K."/>
            <person name="Mitchell D.A."/>
        </authorList>
    </citation>
    <scope>NUCLEOTIDE SEQUENCE [LARGE SCALE GENOMIC DNA]</scope>
    <source>
        <strain evidence="2">YIM 90003</strain>
    </source>
</reference>
<sequence length="182" mass="19906">MDITDWLAEYGYRIRLTRNIAETIADRGLPAIEASAVKTEKSTLGTREIRTSLTGHFWCSLLISLAHGLDRCADALHRVPASALGALLASDGQETCFAGLKRRIADQAVNIVWRHANPLLPVDLENAARLLRVLGVLFCIDPAAHRMAVERGLRPLAQDVLADSTEARMDRVFGAPLDPFAP</sequence>
<evidence type="ECO:0000313" key="2">
    <source>
        <dbReference type="Proteomes" id="UP000031675"/>
    </source>
</evidence>
<dbReference type="EMBL" id="JROO01000009">
    <property type="protein sequence ID" value="KIH99785.1"/>
    <property type="molecule type" value="Genomic_DNA"/>
</dbReference>
<proteinExistence type="predicted"/>
<name>A0A0C2JLF6_9ACTN</name>
<organism evidence="1 2">
    <name type="scientific">Streptomonospora alba</name>
    <dbReference type="NCBI Taxonomy" id="183763"/>
    <lineage>
        <taxon>Bacteria</taxon>
        <taxon>Bacillati</taxon>
        <taxon>Actinomycetota</taxon>
        <taxon>Actinomycetes</taxon>
        <taxon>Streptosporangiales</taxon>
        <taxon>Nocardiopsidaceae</taxon>
        <taxon>Streptomonospora</taxon>
    </lineage>
</organism>
<comment type="caution">
    <text evidence="1">The sequence shown here is derived from an EMBL/GenBank/DDBJ whole genome shotgun (WGS) entry which is preliminary data.</text>
</comment>
<dbReference type="STRING" id="183763.LP52_06210"/>
<evidence type="ECO:0000313" key="1">
    <source>
        <dbReference type="EMBL" id="KIH99785.1"/>
    </source>
</evidence>
<accession>A0A0C2JLF6</accession>
<dbReference type="Proteomes" id="UP000031675">
    <property type="component" value="Unassembled WGS sequence"/>
</dbReference>
<dbReference type="RefSeq" id="WP_040271441.1">
    <property type="nucleotide sequence ID" value="NZ_JROO01000009.1"/>
</dbReference>
<dbReference type="AlphaFoldDB" id="A0A0C2JLF6"/>